<dbReference type="AlphaFoldDB" id="A0A9N9C573"/>
<gene>
    <name evidence="1" type="ORF">DERYTH_LOCUS7086</name>
</gene>
<evidence type="ECO:0000313" key="1">
    <source>
        <dbReference type="EMBL" id="CAG8589403.1"/>
    </source>
</evidence>
<keyword evidence="2" id="KW-1185">Reference proteome</keyword>
<protein>
    <submittedName>
        <fullName evidence="1">351_t:CDS:1</fullName>
    </submittedName>
</protein>
<comment type="caution">
    <text evidence="1">The sequence shown here is derived from an EMBL/GenBank/DDBJ whole genome shotgun (WGS) entry which is preliminary data.</text>
</comment>
<sequence>MKKRKIFLRTIKQTETLIFDKNNTLISLNIFDYLQESRKGTSWDEKYPTAKKQESHNFQCEVAVMRESIKIVEAVVNEKLEIPKKFRL</sequence>
<reference evidence="1" key="1">
    <citation type="submission" date="2021-06" db="EMBL/GenBank/DDBJ databases">
        <authorList>
            <person name="Kallberg Y."/>
            <person name="Tangrot J."/>
            <person name="Rosling A."/>
        </authorList>
    </citation>
    <scope>NUCLEOTIDE SEQUENCE</scope>
    <source>
        <strain evidence="1">MA453B</strain>
    </source>
</reference>
<dbReference type="Proteomes" id="UP000789405">
    <property type="component" value="Unassembled WGS sequence"/>
</dbReference>
<accession>A0A9N9C573</accession>
<name>A0A9N9C573_9GLOM</name>
<proteinExistence type="predicted"/>
<evidence type="ECO:0000313" key="2">
    <source>
        <dbReference type="Proteomes" id="UP000789405"/>
    </source>
</evidence>
<dbReference type="EMBL" id="CAJVPY010003355">
    <property type="protein sequence ID" value="CAG8589403.1"/>
    <property type="molecule type" value="Genomic_DNA"/>
</dbReference>
<organism evidence="1 2">
    <name type="scientific">Dentiscutata erythropus</name>
    <dbReference type="NCBI Taxonomy" id="1348616"/>
    <lineage>
        <taxon>Eukaryota</taxon>
        <taxon>Fungi</taxon>
        <taxon>Fungi incertae sedis</taxon>
        <taxon>Mucoromycota</taxon>
        <taxon>Glomeromycotina</taxon>
        <taxon>Glomeromycetes</taxon>
        <taxon>Diversisporales</taxon>
        <taxon>Gigasporaceae</taxon>
        <taxon>Dentiscutata</taxon>
    </lineage>
</organism>